<feature type="transmembrane region" description="Helical" evidence="1">
    <location>
        <begin position="56"/>
        <end position="77"/>
    </location>
</feature>
<keyword evidence="1" id="KW-0472">Membrane</keyword>
<evidence type="ECO:0000313" key="2">
    <source>
        <dbReference type="EMBL" id="PPK67774.1"/>
    </source>
</evidence>
<feature type="transmembrane region" description="Helical" evidence="1">
    <location>
        <begin position="83"/>
        <end position="105"/>
    </location>
</feature>
<dbReference type="RefSeq" id="WP_146108017.1">
    <property type="nucleotide sequence ID" value="NZ_CP154825.1"/>
</dbReference>
<dbReference type="EMBL" id="PTIX01000006">
    <property type="protein sequence ID" value="PPK67774.1"/>
    <property type="molecule type" value="Genomic_DNA"/>
</dbReference>
<comment type="caution">
    <text evidence="2">The sequence shown here is derived from an EMBL/GenBank/DDBJ whole genome shotgun (WGS) entry which is preliminary data.</text>
</comment>
<proteinExistence type="predicted"/>
<evidence type="ECO:0000256" key="1">
    <source>
        <dbReference type="SAM" id="Phobius"/>
    </source>
</evidence>
<feature type="transmembrane region" description="Helical" evidence="1">
    <location>
        <begin position="12"/>
        <end position="35"/>
    </location>
</feature>
<keyword evidence="1" id="KW-0812">Transmembrane</keyword>
<evidence type="ECO:0000313" key="3">
    <source>
        <dbReference type="Proteomes" id="UP000239203"/>
    </source>
</evidence>
<accession>A0A2S6GRC0</accession>
<gene>
    <name evidence="2" type="ORF">CLV40_1064</name>
</gene>
<dbReference type="Proteomes" id="UP000239203">
    <property type="component" value="Unassembled WGS sequence"/>
</dbReference>
<name>A0A2S6GRC0_9PSEU</name>
<keyword evidence="1" id="KW-1133">Transmembrane helix</keyword>
<keyword evidence="3" id="KW-1185">Reference proteome</keyword>
<sequence>MVEHVLVATFGFPAVVFTFLLVVVVGYWLLVAVGLSSVDAVGAADPEAFGRVPLSVSLTVATALSWLTCLAGDLLLSTGPLPALSGFAVLLVALTVAFAGTRLVARVLAPRFQSAPDVVGRTCVIRTGRVDRTFGEAEVTMGDGTSVVVQVRQRTGLPLRVGGSATVEEHDRAGGFFWISG</sequence>
<organism evidence="2 3">
    <name type="scientific">Actinokineospora auranticolor</name>
    <dbReference type="NCBI Taxonomy" id="155976"/>
    <lineage>
        <taxon>Bacteria</taxon>
        <taxon>Bacillati</taxon>
        <taxon>Actinomycetota</taxon>
        <taxon>Actinomycetes</taxon>
        <taxon>Pseudonocardiales</taxon>
        <taxon>Pseudonocardiaceae</taxon>
        <taxon>Actinokineospora</taxon>
    </lineage>
</organism>
<reference evidence="2 3" key="1">
    <citation type="submission" date="2018-02" db="EMBL/GenBank/DDBJ databases">
        <title>Genomic Encyclopedia of Archaeal and Bacterial Type Strains, Phase II (KMG-II): from individual species to whole genera.</title>
        <authorList>
            <person name="Goeker M."/>
        </authorList>
    </citation>
    <scope>NUCLEOTIDE SEQUENCE [LARGE SCALE GENOMIC DNA]</scope>
    <source>
        <strain evidence="2 3">YU 961-1</strain>
    </source>
</reference>
<dbReference type="OrthoDB" id="3388214at2"/>
<dbReference type="AlphaFoldDB" id="A0A2S6GRC0"/>
<protein>
    <submittedName>
        <fullName evidence="2">Uncharacterized protein</fullName>
    </submittedName>
</protein>